<proteinExistence type="predicted"/>
<dbReference type="AlphaFoldDB" id="A0A150LEG0"/>
<evidence type="ECO:0000256" key="1">
    <source>
        <dbReference type="SAM" id="MobiDB-lite"/>
    </source>
</evidence>
<gene>
    <name evidence="2" type="ORF">B4135_3574</name>
</gene>
<reference evidence="2 3" key="1">
    <citation type="submission" date="2016-01" db="EMBL/GenBank/DDBJ databases">
        <title>Draft Genome Sequences of Seven Thermophilic Sporeformers Isolated from Foods.</title>
        <authorList>
            <person name="Berendsen E.M."/>
            <person name="Wells-Bennik M.H."/>
            <person name="Krawcyk A.O."/>
            <person name="De Jong A."/>
            <person name="Holsappel S."/>
            <person name="Eijlander R.T."/>
            <person name="Kuipers O.P."/>
        </authorList>
    </citation>
    <scope>NUCLEOTIDE SEQUENCE [LARGE SCALE GENOMIC DNA]</scope>
    <source>
        <strain evidence="2 3">B4135</strain>
    </source>
</reference>
<evidence type="ECO:0000313" key="3">
    <source>
        <dbReference type="Proteomes" id="UP000075683"/>
    </source>
</evidence>
<comment type="caution">
    <text evidence="2">The sequence shown here is derived from an EMBL/GenBank/DDBJ whole genome shotgun (WGS) entry which is preliminary data.</text>
</comment>
<evidence type="ECO:0000313" key="2">
    <source>
        <dbReference type="EMBL" id="KYD10399.1"/>
    </source>
</evidence>
<feature type="region of interest" description="Disordered" evidence="1">
    <location>
        <begin position="1"/>
        <end position="25"/>
    </location>
</feature>
<sequence length="39" mass="4052">MRGPPNPKGKAGADRGTGLAAKSGPALWTKLYRSSENLP</sequence>
<dbReference type="Proteomes" id="UP000075683">
    <property type="component" value="Unassembled WGS sequence"/>
</dbReference>
<protein>
    <submittedName>
        <fullName evidence="2">Uncharacterized protein</fullName>
    </submittedName>
</protein>
<name>A0A150LEG0_9BACI</name>
<dbReference type="EMBL" id="LQYT01000119">
    <property type="protein sequence ID" value="KYD10399.1"/>
    <property type="molecule type" value="Genomic_DNA"/>
</dbReference>
<organism evidence="2 3">
    <name type="scientific">Caldibacillus debilis</name>
    <dbReference type="NCBI Taxonomy" id="301148"/>
    <lineage>
        <taxon>Bacteria</taxon>
        <taxon>Bacillati</taxon>
        <taxon>Bacillota</taxon>
        <taxon>Bacilli</taxon>
        <taxon>Bacillales</taxon>
        <taxon>Bacillaceae</taxon>
        <taxon>Caldibacillus</taxon>
    </lineage>
</organism>
<accession>A0A150LEG0</accession>